<dbReference type="AlphaFoldDB" id="A0AAJ0HDR2"/>
<keyword evidence="3" id="KW-1185">Reference proteome</keyword>
<dbReference type="Proteomes" id="UP001275084">
    <property type="component" value="Unassembled WGS sequence"/>
</dbReference>
<organism evidence="2 3">
    <name type="scientific">Lasiosphaeria hispida</name>
    <dbReference type="NCBI Taxonomy" id="260671"/>
    <lineage>
        <taxon>Eukaryota</taxon>
        <taxon>Fungi</taxon>
        <taxon>Dikarya</taxon>
        <taxon>Ascomycota</taxon>
        <taxon>Pezizomycotina</taxon>
        <taxon>Sordariomycetes</taxon>
        <taxon>Sordariomycetidae</taxon>
        <taxon>Sordariales</taxon>
        <taxon>Lasiosphaeriaceae</taxon>
        <taxon>Lasiosphaeria</taxon>
    </lineage>
</organism>
<proteinExistence type="predicted"/>
<reference evidence="2" key="1">
    <citation type="journal article" date="2023" name="Mol. Phylogenet. Evol.">
        <title>Genome-scale phylogeny and comparative genomics of the fungal order Sordariales.</title>
        <authorList>
            <person name="Hensen N."/>
            <person name="Bonometti L."/>
            <person name="Westerberg I."/>
            <person name="Brannstrom I.O."/>
            <person name="Guillou S."/>
            <person name="Cros-Aarteil S."/>
            <person name="Calhoun S."/>
            <person name="Haridas S."/>
            <person name="Kuo A."/>
            <person name="Mondo S."/>
            <person name="Pangilinan J."/>
            <person name="Riley R."/>
            <person name="LaButti K."/>
            <person name="Andreopoulos B."/>
            <person name="Lipzen A."/>
            <person name="Chen C."/>
            <person name="Yan M."/>
            <person name="Daum C."/>
            <person name="Ng V."/>
            <person name="Clum A."/>
            <person name="Steindorff A."/>
            <person name="Ohm R.A."/>
            <person name="Martin F."/>
            <person name="Silar P."/>
            <person name="Natvig D.O."/>
            <person name="Lalanne C."/>
            <person name="Gautier V."/>
            <person name="Ament-Velasquez S.L."/>
            <person name="Kruys A."/>
            <person name="Hutchinson M.I."/>
            <person name="Powell A.J."/>
            <person name="Barry K."/>
            <person name="Miller A.N."/>
            <person name="Grigoriev I.V."/>
            <person name="Debuchy R."/>
            <person name="Gladieux P."/>
            <person name="Hiltunen Thoren M."/>
            <person name="Johannesson H."/>
        </authorList>
    </citation>
    <scope>NUCLEOTIDE SEQUENCE</scope>
    <source>
        <strain evidence="2">CBS 955.72</strain>
    </source>
</reference>
<keyword evidence="1" id="KW-0732">Signal</keyword>
<gene>
    <name evidence="2" type="ORF">B0T25DRAFT_581985</name>
</gene>
<feature type="signal peptide" evidence="1">
    <location>
        <begin position="1"/>
        <end position="20"/>
    </location>
</feature>
<feature type="chain" id="PRO_5042558855" description="Cupredoxin" evidence="1">
    <location>
        <begin position="21"/>
        <end position="385"/>
    </location>
</feature>
<protein>
    <recommendedName>
        <fullName evidence="4">Cupredoxin</fullName>
    </recommendedName>
</protein>
<dbReference type="PANTHER" id="PTHR34883">
    <property type="entry name" value="SERINE-RICH PROTEIN, PUTATIVE-RELATED-RELATED"/>
    <property type="match status" value="1"/>
</dbReference>
<evidence type="ECO:0000313" key="3">
    <source>
        <dbReference type="Proteomes" id="UP001275084"/>
    </source>
</evidence>
<evidence type="ECO:0000313" key="2">
    <source>
        <dbReference type="EMBL" id="KAK3348930.1"/>
    </source>
</evidence>
<dbReference type="InterPro" id="IPR008972">
    <property type="entry name" value="Cupredoxin"/>
</dbReference>
<evidence type="ECO:0000256" key="1">
    <source>
        <dbReference type="SAM" id="SignalP"/>
    </source>
</evidence>
<reference evidence="2" key="2">
    <citation type="submission" date="2023-06" db="EMBL/GenBank/DDBJ databases">
        <authorList>
            <consortium name="Lawrence Berkeley National Laboratory"/>
            <person name="Haridas S."/>
            <person name="Hensen N."/>
            <person name="Bonometti L."/>
            <person name="Westerberg I."/>
            <person name="Brannstrom I.O."/>
            <person name="Guillou S."/>
            <person name="Cros-Aarteil S."/>
            <person name="Calhoun S."/>
            <person name="Kuo A."/>
            <person name="Mondo S."/>
            <person name="Pangilinan J."/>
            <person name="Riley R."/>
            <person name="Labutti K."/>
            <person name="Andreopoulos B."/>
            <person name="Lipzen A."/>
            <person name="Chen C."/>
            <person name="Yanf M."/>
            <person name="Daum C."/>
            <person name="Ng V."/>
            <person name="Clum A."/>
            <person name="Steindorff A."/>
            <person name="Ohm R."/>
            <person name="Martin F."/>
            <person name="Silar P."/>
            <person name="Natvig D."/>
            <person name="Lalanne C."/>
            <person name="Gautier V."/>
            <person name="Ament-Velasquez S.L."/>
            <person name="Kruys A."/>
            <person name="Hutchinson M.I."/>
            <person name="Powell A.J."/>
            <person name="Barry K."/>
            <person name="Miller A.N."/>
            <person name="Grigoriev I.V."/>
            <person name="Debuchy R."/>
            <person name="Gladieux P."/>
            <person name="Thoren M.H."/>
            <person name="Johannesson H."/>
        </authorList>
    </citation>
    <scope>NUCLEOTIDE SEQUENCE</scope>
    <source>
        <strain evidence="2">CBS 955.72</strain>
    </source>
</reference>
<dbReference type="PANTHER" id="PTHR34883:SF15">
    <property type="entry name" value="EXTRACELLULAR SERINE-RICH PROTEIN"/>
    <property type="match status" value="1"/>
</dbReference>
<dbReference type="EMBL" id="JAUIQD010000005">
    <property type="protein sequence ID" value="KAK3348930.1"/>
    <property type="molecule type" value="Genomic_DNA"/>
</dbReference>
<comment type="caution">
    <text evidence="2">The sequence shown here is derived from an EMBL/GenBank/DDBJ whole genome shotgun (WGS) entry which is preliminary data.</text>
</comment>
<sequence>MKFSTGTLLPLAFFASSAAASHYKVTVGKNGQLKFDPETLDVKKGDTITYEYFARNHSVTQSSFDKPCVPLDNAIFSGFVPTDSPIVADRTTFTIEVKDEKPIWIYCSQTNGNHCQSGMVHAVNAPKQGNTFEAYKALAAKAQIPSLSPPDGLPNGGIRRTTVDVGLNGTLTYSPNNIIQPPRTVVEFRFNPRNHTVTESSFDKPCQPIAQGGFSSGFIATTQVPAVATFELIVNDTKPVWFYCGQVVGNHCQAGMVGAINAPAVGNTVDAFTAKAKLAPPPSVIPPVAPLGGRVFVKDIEILKFNLNGGNAIDVDAILGLFPTGTAAPTPVWPTETKAWENKPWETKYRPSGWTTVYGAKPTGTKTWAAPYYSGKADQSCEGGH</sequence>
<dbReference type="CDD" id="cd00920">
    <property type="entry name" value="Cupredoxin"/>
    <property type="match status" value="2"/>
</dbReference>
<accession>A0AAJ0HDR2</accession>
<name>A0AAJ0HDR2_9PEZI</name>
<dbReference type="Gene3D" id="2.60.40.420">
    <property type="entry name" value="Cupredoxins - blue copper proteins"/>
    <property type="match status" value="2"/>
</dbReference>
<dbReference type="SUPFAM" id="SSF49503">
    <property type="entry name" value="Cupredoxins"/>
    <property type="match status" value="2"/>
</dbReference>
<evidence type="ECO:0008006" key="4">
    <source>
        <dbReference type="Google" id="ProtNLM"/>
    </source>
</evidence>
<dbReference type="InterPro" id="IPR052953">
    <property type="entry name" value="Ser-rich/MCO-related"/>
</dbReference>